<sequence>MKTDVFIAGGGVGGLALAVKLAERGVHVVVAEQLTKESPVYKGELLQPKTLAILERLGVIEDIEDCGHPIDQLRFQEVTTHVDEPPEEVSLTEMNYSRVASRFDHALMVPHEKTKAILRKKGEFYDQYFHYYPGYRFKGFENGQAKIKKKRETINIEAKVYVGAEGRSSPTRDAMNVKVKRKDYNHHFLTVTIPRPATFNKGKIITSPDRFLGLFPLPEDEVRTVYLIKAGEYKSIKEKGLEFLYQAYSELEPELSEGVRSIDDWKTVQLMIPFTYHVDSYYSGNLVLIGDAAHTVHPMAGEGMNLAIQDADVLGELLAWCKEESKPYHQYLHYYEDVRKSRVEFLLHLSHLSALVYSYHFEWWRNLRMNAVQRMLEDDQLHVKQMLNISGLGRWDFSWVDRAVQGGFLPVRKRVISDHKQHKFLFSEKEDYPWKRSNRKDGSHE</sequence>
<dbReference type="PANTHER" id="PTHR43476">
    <property type="entry name" value="3-(3-HYDROXY-PHENYL)PROPIONATE/3-HYDROXYCINNAMIC ACID HYDROXYLASE"/>
    <property type="match status" value="1"/>
</dbReference>
<evidence type="ECO:0000256" key="1">
    <source>
        <dbReference type="ARBA" id="ARBA00023002"/>
    </source>
</evidence>
<dbReference type="Gene3D" id="3.50.50.60">
    <property type="entry name" value="FAD/NAD(P)-binding domain"/>
    <property type="match status" value="2"/>
</dbReference>
<dbReference type="InterPro" id="IPR050631">
    <property type="entry name" value="PheA/TfdB_FAD_monoxygenase"/>
</dbReference>
<gene>
    <name evidence="3" type="ORF">H0267_10325</name>
</gene>
<keyword evidence="3" id="KW-0503">Monooxygenase</keyword>
<proteinExistence type="predicted"/>
<name>A0A931MVP7_9BACI</name>
<evidence type="ECO:0000313" key="3">
    <source>
        <dbReference type="EMBL" id="MBH0230609.1"/>
    </source>
</evidence>
<dbReference type="SUPFAM" id="SSF51905">
    <property type="entry name" value="FAD/NAD(P)-binding domain"/>
    <property type="match status" value="1"/>
</dbReference>
<dbReference type="Pfam" id="PF01494">
    <property type="entry name" value="FAD_binding_3"/>
    <property type="match status" value="1"/>
</dbReference>
<protein>
    <submittedName>
        <fullName evidence="3">FAD-dependent monooxygenase</fullName>
    </submittedName>
</protein>
<dbReference type="InterPro" id="IPR002938">
    <property type="entry name" value="FAD-bd"/>
</dbReference>
<evidence type="ECO:0000313" key="4">
    <source>
        <dbReference type="Proteomes" id="UP000614490"/>
    </source>
</evidence>
<dbReference type="EMBL" id="JADZSC010000002">
    <property type="protein sequence ID" value="MBH0230609.1"/>
    <property type="molecule type" value="Genomic_DNA"/>
</dbReference>
<keyword evidence="1" id="KW-0560">Oxidoreductase</keyword>
<dbReference type="InterPro" id="IPR036188">
    <property type="entry name" value="FAD/NAD-bd_sf"/>
</dbReference>
<comment type="caution">
    <text evidence="3">The sequence shown here is derived from an EMBL/GenBank/DDBJ whole genome shotgun (WGS) entry which is preliminary data.</text>
</comment>
<evidence type="ECO:0000259" key="2">
    <source>
        <dbReference type="Pfam" id="PF01494"/>
    </source>
</evidence>
<dbReference type="GO" id="GO:0004497">
    <property type="term" value="F:monooxygenase activity"/>
    <property type="evidence" value="ECO:0007669"/>
    <property type="project" value="UniProtKB-KW"/>
</dbReference>
<dbReference type="Proteomes" id="UP000614490">
    <property type="component" value="Unassembled WGS sequence"/>
</dbReference>
<feature type="domain" description="FAD-binding" evidence="2">
    <location>
        <begin position="2"/>
        <end position="344"/>
    </location>
</feature>
<dbReference type="PRINTS" id="PR00420">
    <property type="entry name" value="RNGMNOXGNASE"/>
</dbReference>
<dbReference type="GO" id="GO:0071949">
    <property type="term" value="F:FAD binding"/>
    <property type="evidence" value="ECO:0007669"/>
    <property type="project" value="InterPro"/>
</dbReference>
<dbReference type="AlphaFoldDB" id="A0A931MVP7"/>
<accession>A0A931MVP7</accession>
<keyword evidence="4" id="KW-1185">Reference proteome</keyword>
<reference evidence="3 4" key="1">
    <citation type="journal article" date="2005" name="Int. J. Syst. Evol. Microbiol.">
        <title>Halobacillus yeomjeoni sp. nov., isolated from a marine solar saltern in Korea.</title>
        <authorList>
            <person name="Yoon J.H."/>
            <person name="Kang S.J."/>
            <person name="Lee C.H."/>
            <person name="Oh H.W."/>
            <person name="Oh T.K."/>
        </authorList>
    </citation>
    <scope>NUCLEOTIDE SEQUENCE [LARGE SCALE GENOMIC DNA]</scope>
    <source>
        <strain evidence="3 4">KCTC 3957</strain>
    </source>
</reference>
<organism evidence="3 4">
    <name type="scientific">Halobacillus yeomjeoni</name>
    <dbReference type="NCBI Taxonomy" id="311194"/>
    <lineage>
        <taxon>Bacteria</taxon>
        <taxon>Bacillati</taxon>
        <taxon>Bacillota</taxon>
        <taxon>Bacilli</taxon>
        <taxon>Bacillales</taxon>
        <taxon>Bacillaceae</taxon>
        <taxon>Halobacillus</taxon>
    </lineage>
</organism>
<dbReference type="RefSeq" id="WP_197317232.1">
    <property type="nucleotide sequence ID" value="NZ_JADZSC010000002.1"/>
</dbReference>
<dbReference type="PANTHER" id="PTHR43476:SF5">
    <property type="entry name" value="FAD-DEPENDENT MONOOXYGENASE"/>
    <property type="match status" value="1"/>
</dbReference>